<name>A0A4S8ERF6_9BURK</name>
<protein>
    <submittedName>
        <fullName evidence="3">Uncharacterized protein</fullName>
    </submittedName>
</protein>
<dbReference type="Proteomes" id="UP000308917">
    <property type="component" value="Unassembled WGS sequence"/>
</dbReference>
<sequence length="79" mass="8296">MNRHKVNRFTFDAHSVVLFSALALTGAVSANTAQSQRNTQVPALTSSLASSAARPSVQQQTLSTASAQRLKVSANKTAP</sequence>
<evidence type="ECO:0000313" key="3">
    <source>
        <dbReference type="EMBL" id="THT97459.1"/>
    </source>
</evidence>
<proteinExistence type="predicted"/>
<feature type="signal peptide" evidence="2">
    <location>
        <begin position="1"/>
        <end position="30"/>
    </location>
</feature>
<evidence type="ECO:0000256" key="1">
    <source>
        <dbReference type="SAM" id="MobiDB-lite"/>
    </source>
</evidence>
<keyword evidence="2" id="KW-0732">Signal</keyword>
<keyword evidence="4" id="KW-1185">Reference proteome</keyword>
<comment type="caution">
    <text evidence="3">The sequence shown here is derived from an EMBL/GenBank/DDBJ whole genome shotgun (WGS) entry which is preliminary data.</text>
</comment>
<evidence type="ECO:0000256" key="2">
    <source>
        <dbReference type="SAM" id="SignalP"/>
    </source>
</evidence>
<dbReference type="EMBL" id="STFG01000028">
    <property type="protein sequence ID" value="THT97459.1"/>
    <property type="molecule type" value="Genomic_DNA"/>
</dbReference>
<dbReference type="OrthoDB" id="9995982at2"/>
<accession>A0A4S8ERF6</accession>
<reference evidence="3 4" key="1">
    <citation type="journal article" date="2015" name="Antonie Van Leeuwenhoek">
        <title>Lampropedia puyangensis sp. nov., isolated from symptomatic bark of Populus ? euramericana canker and emended description of Lampropedia hyalina (Ehrenberg 1832) Lee et al. 2004.</title>
        <authorList>
            <person name="Li Y."/>
            <person name="Wang T."/>
            <person name="Piao C.G."/>
            <person name="Wang L.F."/>
            <person name="Tian G.Z."/>
            <person name="Zhu T.H."/>
            <person name="Guo M.W."/>
        </authorList>
    </citation>
    <scope>NUCLEOTIDE SEQUENCE [LARGE SCALE GENOMIC DNA]</scope>
    <source>
        <strain evidence="3 4">2-bin</strain>
    </source>
</reference>
<feature type="compositionally biased region" description="Polar residues" evidence="1">
    <location>
        <begin position="56"/>
        <end position="67"/>
    </location>
</feature>
<feature type="chain" id="PRO_5020698903" evidence="2">
    <location>
        <begin position="31"/>
        <end position="79"/>
    </location>
</feature>
<organism evidence="3 4">
    <name type="scientific">Lampropedia puyangensis</name>
    <dbReference type="NCBI Taxonomy" id="1330072"/>
    <lineage>
        <taxon>Bacteria</taxon>
        <taxon>Pseudomonadati</taxon>
        <taxon>Pseudomonadota</taxon>
        <taxon>Betaproteobacteria</taxon>
        <taxon>Burkholderiales</taxon>
        <taxon>Comamonadaceae</taxon>
        <taxon>Lampropedia</taxon>
    </lineage>
</organism>
<dbReference type="RefSeq" id="WP_136574755.1">
    <property type="nucleotide sequence ID" value="NZ_STFG01000028.1"/>
</dbReference>
<feature type="region of interest" description="Disordered" evidence="1">
    <location>
        <begin position="52"/>
        <end position="79"/>
    </location>
</feature>
<dbReference type="AlphaFoldDB" id="A0A4S8ERF6"/>
<gene>
    <name evidence="3" type="ORF">E9531_15880</name>
</gene>
<evidence type="ECO:0000313" key="4">
    <source>
        <dbReference type="Proteomes" id="UP000308917"/>
    </source>
</evidence>